<accession>A0A0B7N1Y6</accession>
<gene>
    <name evidence="1" type="primary">PARPA_06255.1 scaffold 21360</name>
</gene>
<proteinExistence type="predicted"/>
<evidence type="ECO:0000313" key="2">
    <source>
        <dbReference type="Proteomes" id="UP000054107"/>
    </source>
</evidence>
<dbReference type="Proteomes" id="UP000054107">
    <property type="component" value="Unassembled WGS sequence"/>
</dbReference>
<name>A0A0B7N1Y6_9FUNG</name>
<reference evidence="1 2" key="1">
    <citation type="submission" date="2014-09" db="EMBL/GenBank/DDBJ databases">
        <authorList>
            <person name="Ellenberger Sabrina"/>
        </authorList>
    </citation>
    <scope>NUCLEOTIDE SEQUENCE [LARGE SCALE GENOMIC DNA]</scope>
    <source>
        <strain evidence="1 2">CBS 412.66</strain>
    </source>
</reference>
<organism evidence="1 2">
    <name type="scientific">Parasitella parasitica</name>
    <dbReference type="NCBI Taxonomy" id="35722"/>
    <lineage>
        <taxon>Eukaryota</taxon>
        <taxon>Fungi</taxon>
        <taxon>Fungi incertae sedis</taxon>
        <taxon>Mucoromycota</taxon>
        <taxon>Mucoromycotina</taxon>
        <taxon>Mucoromycetes</taxon>
        <taxon>Mucorales</taxon>
        <taxon>Mucorineae</taxon>
        <taxon>Mucoraceae</taxon>
        <taxon>Parasitella</taxon>
    </lineage>
</organism>
<protein>
    <submittedName>
        <fullName evidence="1">Uncharacterized protein</fullName>
    </submittedName>
</protein>
<evidence type="ECO:0000313" key="1">
    <source>
        <dbReference type="EMBL" id="CEP12321.1"/>
    </source>
</evidence>
<dbReference type="EMBL" id="LN727601">
    <property type="protein sequence ID" value="CEP12321.1"/>
    <property type="molecule type" value="Genomic_DNA"/>
</dbReference>
<dbReference type="AlphaFoldDB" id="A0A0B7N1Y6"/>
<sequence length="69" mass="7715">MYYLTNNPNIRFSAALLGYIRNIYSIAELAYPQGILHAGITQAFGIQPPRPLARTNPLLRDFEAHSVLA</sequence>
<keyword evidence="2" id="KW-1185">Reference proteome</keyword>